<accession>A0A0B7N4K8</accession>
<name>A0A0B7N4K8_9FUNG</name>
<evidence type="ECO:0000313" key="2">
    <source>
        <dbReference type="Proteomes" id="UP000054107"/>
    </source>
</evidence>
<proteinExistence type="predicted"/>
<dbReference type="Proteomes" id="UP000054107">
    <property type="component" value="Unassembled WGS sequence"/>
</dbReference>
<dbReference type="STRING" id="35722.A0A0B7N4K8"/>
<organism evidence="1 2">
    <name type="scientific">Parasitella parasitica</name>
    <dbReference type="NCBI Taxonomy" id="35722"/>
    <lineage>
        <taxon>Eukaryota</taxon>
        <taxon>Fungi</taxon>
        <taxon>Fungi incertae sedis</taxon>
        <taxon>Mucoromycota</taxon>
        <taxon>Mucoromycotina</taxon>
        <taxon>Mucoromycetes</taxon>
        <taxon>Mucorales</taxon>
        <taxon>Mucorineae</taxon>
        <taxon>Mucoraceae</taxon>
        <taxon>Parasitella</taxon>
    </lineage>
</organism>
<evidence type="ECO:0000313" key="1">
    <source>
        <dbReference type="EMBL" id="CEP13248.1"/>
    </source>
</evidence>
<protein>
    <submittedName>
        <fullName evidence="1">Uncharacterized protein</fullName>
    </submittedName>
</protein>
<dbReference type="EMBL" id="LN729408">
    <property type="protein sequence ID" value="CEP13248.1"/>
    <property type="molecule type" value="Genomic_DNA"/>
</dbReference>
<reference evidence="1 2" key="1">
    <citation type="submission" date="2014-09" db="EMBL/GenBank/DDBJ databases">
        <authorList>
            <person name="Ellenberger Sabrina"/>
        </authorList>
    </citation>
    <scope>NUCLEOTIDE SEQUENCE [LARGE SCALE GENOMIC DNA]</scope>
    <source>
        <strain evidence="1 2">CBS 412.66</strain>
    </source>
</reference>
<keyword evidence="2" id="KW-1185">Reference proteome</keyword>
<gene>
    <name evidence="1" type="primary">PARPA_07297.1 scaffold 26887</name>
</gene>
<dbReference type="AlphaFoldDB" id="A0A0B7N4K8"/>
<sequence>MLHLTKLPAMTERAQLLQAQFLLRSLNLPLDTLLSHLLPHVRLSSSNFNWYHLSKSSLWRQCQPITDSTTRRSIRQMSLELRNEILARHRGAPVHTFLTHCRPTICIDPILWLPMTQGERSHCLRWRLGWLPSGYSAFCPLHPNHPLTKSHAIQCLRIYHRLMMPETINDLFIPT</sequence>
<dbReference type="OrthoDB" id="2229517at2759"/>